<dbReference type="InterPro" id="IPR027417">
    <property type="entry name" value="P-loop_NTPase"/>
</dbReference>
<dbReference type="EMBL" id="WTFN01000027">
    <property type="protein sequence ID" value="MWK56946.1"/>
    <property type="molecule type" value="Genomic_DNA"/>
</dbReference>
<keyword evidence="1 4" id="KW-0489">Methyltransferase</keyword>
<name>A0A7X3KTV6_9GAMM</name>
<evidence type="ECO:0000313" key="5">
    <source>
        <dbReference type="Proteomes" id="UP000461288"/>
    </source>
</evidence>
<protein>
    <submittedName>
        <fullName evidence="4">DNA methylase N-4</fullName>
    </submittedName>
</protein>
<dbReference type="AlphaFoldDB" id="A0A7X3KTV6"/>
<dbReference type="GO" id="GO:0032259">
    <property type="term" value="P:methylation"/>
    <property type="evidence" value="ECO:0007669"/>
    <property type="project" value="UniProtKB-KW"/>
</dbReference>
<dbReference type="RefSeq" id="WP_160481059.1">
    <property type="nucleotide sequence ID" value="NZ_WTFN01000027.1"/>
</dbReference>
<keyword evidence="2" id="KW-0808">Transferase</keyword>
<dbReference type="GO" id="GO:0008170">
    <property type="term" value="F:N-methyltransferase activity"/>
    <property type="evidence" value="ECO:0007669"/>
    <property type="project" value="InterPro"/>
</dbReference>
<evidence type="ECO:0000259" key="3">
    <source>
        <dbReference type="Pfam" id="PF01555"/>
    </source>
</evidence>
<dbReference type="SUPFAM" id="SSF52540">
    <property type="entry name" value="P-loop containing nucleoside triphosphate hydrolases"/>
    <property type="match status" value="2"/>
</dbReference>
<dbReference type="PRINTS" id="PR00508">
    <property type="entry name" value="S21N4MTFRASE"/>
</dbReference>
<proteinExistence type="predicted"/>
<dbReference type="GO" id="GO:0003677">
    <property type="term" value="F:DNA binding"/>
    <property type="evidence" value="ECO:0007669"/>
    <property type="project" value="InterPro"/>
</dbReference>
<evidence type="ECO:0000313" key="4">
    <source>
        <dbReference type="EMBL" id="MWK56946.1"/>
    </source>
</evidence>
<dbReference type="Proteomes" id="UP000461288">
    <property type="component" value="Unassembled WGS sequence"/>
</dbReference>
<dbReference type="Gene3D" id="3.40.50.300">
    <property type="entry name" value="P-loop containing nucleotide triphosphate hydrolases"/>
    <property type="match status" value="2"/>
</dbReference>
<gene>
    <name evidence="4" type="ORF">GO594_13245</name>
</gene>
<dbReference type="Gene3D" id="3.40.50.150">
    <property type="entry name" value="Vaccinia Virus protein VP39"/>
    <property type="match status" value="1"/>
</dbReference>
<feature type="domain" description="DNA methylase N-4/N-6" evidence="3">
    <location>
        <begin position="503"/>
        <end position="817"/>
    </location>
</feature>
<sequence length="849" mass="96333">MNYNDFLKRKVCVAPSLGFEVDQALVNPRMKPHCQAIVPWLLAGGRRALFASFGLHKTVIQLEAVRLAAEHAGGCGLITIPLGVRQEFRRDAVERLGWAEPPRFIRSIEEADATGVYLTNYETVRDGKLDPRHFVATSLDEADCLRGFGGSKTFREFMRLFAGDDRQAGVRTEGVRYRFVATATPSPNDYIELLAYAAYLGVMDVGAAKTRFFKRNSEKADQLTIHPHKEEEFWLWVASWALFIQKPSDLGFSDDGYQLPELDLHWHELPSDHSQAGTEKDGQGRLFRNAAIGVQDASKVKRDSLPDRIERLQQIRAEAPDAHRIIWHDLEAERHAIEAAIPGVVSVYGSQVLDEREQLIVDFSDGKFPELAAKPVIAGAGCNFQRHCHQAVFLGIGFKFRDFIQAVHRIQRFGQQHRVRIDLIYTEAERDIRRQLERKWQQHNLQAERMTKIIRDFGLAHAAMAQQLARSLGVERVEAKGEHYTVVNNDCVLETQRMQSDSVHLVLTSIPFGNQYEYSPSYNDFGHTDDSEHFWSQMDYLIPELYRVLQPGRVAAIHVKDRITPSGISGMGFQVVQPFSDECVAAFRKHGFGFLARKTIVTDVVRENAQTYRLGWTEQCKDGSRQGAGMPEYLLIFRKPPTDRSNGYADVPVVKSKEAYTRPRWQFDAHGFTRSSGNRPLMPQDLDGLDQAAIFQRFKAHSLQEVYDFRHDVTIAEHVADSGWLPSSFMLLQPQSWHPDVWTDITRMLTLNSTQAAKGREQHICPLQFDIVDRAIEQYTMRGEVVYDPFGGIGTTPYRAVKLGRYGRACELSPAYFLDMAAYCAAISREVAMPDLFSFLDAEQKESAA</sequence>
<reference evidence="4 5" key="1">
    <citation type="submission" date="2019-12" db="EMBL/GenBank/DDBJ databases">
        <title>Draft genome sequence of Pseudomonas otitidis recovered from a chicken carcass.</title>
        <authorList>
            <person name="Vieira T.R."/>
            <person name="Oliviera E.F.C."/>
            <person name="Silva N.M.V."/>
            <person name="Sambrano G.E."/>
            <person name="Cibulski S.P."/>
            <person name="Cardoso M.R.I."/>
        </authorList>
    </citation>
    <scope>NUCLEOTIDE SEQUENCE [LARGE SCALE GENOMIC DNA]</scope>
    <source>
        <strain evidence="4 5">25_K</strain>
    </source>
</reference>
<dbReference type="InterPro" id="IPR002941">
    <property type="entry name" value="DNA_methylase_N4/N6"/>
</dbReference>
<accession>A0A7X3KTV6</accession>
<evidence type="ECO:0000256" key="2">
    <source>
        <dbReference type="ARBA" id="ARBA00022679"/>
    </source>
</evidence>
<dbReference type="InterPro" id="IPR001091">
    <property type="entry name" value="RM_Methyltransferase"/>
</dbReference>
<dbReference type="Pfam" id="PF01555">
    <property type="entry name" value="N6_N4_Mtase"/>
    <property type="match status" value="1"/>
</dbReference>
<dbReference type="SUPFAM" id="SSF53335">
    <property type="entry name" value="S-adenosyl-L-methionine-dependent methyltransferases"/>
    <property type="match status" value="1"/>
</dbReference>
<evidence type="ECO:0000256" key="1">
    <source>
        <dbReference type="ARBA" id="ARBA00022603"/>
    </source>
</evidence>
<comment type="caution">
    <text evidence="4">The sequence shown here is derived from an EMBL/GenBank/DDBJ whole genome shotgun (WGS) entry which is preliminary data.</text>
</comment>
<dbReference type="InterPro" id="IPR029063">
    <property type="entry name" value="SAM-dependent_MTases_sf"/>
</dbReference>
<organism evidence="4 5">
    <name type="scientific">Metapseudomonas otitidis</name>
    <dbReference type="NCBI Taxonomy" id="319939"/>
    <lineage>
        <taxon>Bacteria</taxon>
        <taxon>Pseudomonadati</taxon>
        <taxon>Pseudomonadota</taxon>
        <taxon>Gammaproteobacteria</taxon>
        <taxon>Pseudomonadales</taxon>
        <taxon>Pseudomonadaceae</taxon>
        <taxon>Metapseudomonas</taxon>
    </lineage>
</organism>